<evidence type="ECO:0000313" key="12">
    <source>
        <dbReference type="EMBL" id="CAH3026626.1"/>
    </source>
</evidence>
<comment type="caution">
    <text evidence="12">The sequence shown here is derived from an EMBL/GenBank/DDBJ whole genome shotgun (WGS) entry which is preliminary data.</text>
</comment>
<dbReference type="PANTHER" id="PTHR24223">
    <property type="entry name" value="ATP-BINDING CASSETTE SUB-FAMILY C"/>
    <property type="match status" value="1"/>
</dbReference>
<reference evidence="12 13" key="1">
    <citation type="submission" date="2022-05" db="EMBL/GenBank/DDBJ databases">
        <authorList>
            <consortium name="Genoscope - CEA"/>
            <person name="William W."/>
        </authorList>
    </citation>
    <scope>NUCLEOTIDE SEQUENCE [LARGE SCALE GENOMIC DNA]</scope>
</reference>
<dbReference type="InterPro" id="IPR011527">
    <property type="entry name" value="ABC1_TM_dom"/>
</dbReference>
<evidence type="ECO:0000256" key="2">
    <source>
        <dbReference type="ARBA" id="ARBA00022448"/>
    </source>
</evidence>
<feature type="transmembrane region" description="Helical" evidence="9">
    <location>
        <begin position="218"/>
        <end position="240"/>
    </location>
</feature>
<dbReference type="SMART" id="SM00382">
    <property type="entry name" value="AAA"/>
    <property type="match status" value="2"/>
</dbReference>
<evidence type="ECO:0000256" key="3">
    <source>
        <dbReference type="ARBA" id="ARBA00022692"/>
    </source>
</evidence>
<feature type="transmembrane region" description="Helical" evidence="9">
    <location>
        <begin position="290"/>
        <end position="312"/>
    </location>
</feature>
<feature type="region of interest" description="Disordered" evidence="8">
    <location>
        <begin position="507"/>
        <end position="559"/>
    </location>
</feature>
<evidence type="ECO:0000313" key="13">
    <source>
        <dbReference type="Proteomes" id="UP001159427"/>
    </source>
</evidence>
<evidence type="ECO:0000259" key="10">
    <source>
        <dbReference type="PROSITE" id="PS50893"/>
    </source>
</evidence>
<dbReference type="PANTHER" id="PTHR24223:SF447">
    <property type="entry name" value="MULTIDRUG RESISTANCE-ASSOCIATED PROTEIN 5"/>
    <property type="match status" value="1"/>
</dbReference>
<dbReference type="PROSITE" id="PS50929">
    <property type="entry name" value="ABC_TM1F"/>
    <property type="match status" value="2"/>
</dbReference>
<keyword evidence="7 9" id="KW-0472">Membrane</keyword>
<feature type="region of interest" description="Disordered" evidence="8">
    <location>
        <begin position="1"/>
        <end position="41"/>
    </location>
</feature>
<feature type="domain" description="ABC transmembrane type-1" evidence="11">
    <location>
        <begin position="178"/>
        <end position="458"/>
    </location>
</feature>
<feature type="transmembrane region" description="Helical" evidence="9">
    <location>
        <begin position="1178"/>
        <end position="1198"/>
    </location>
</feature>
<feature type="transmembrane region" description="Helical" evidence="9">
    <location>
        <begin position="318"/>
        <end position="335"/>
    </location>
</feature>
<feature type="compositionally biased region" description="Basic and acidic residues" evidence="8">
    <location>
        <begin position="868"/>
        <end position="886"/>
    </location>
</feature>
<dbReference type="InterPro" id="IPR017871">
    <property type="entry name" value="ABC_transporter-like_CS"/>
</dbReference>
<evidence type="ECO:0000259" key="11">
    <source>
        <dbReference type="PROSITE" id="PS50929"/>
    </source>
</evidence>
<evidence type="ECO:0000256" key="1">
    <source>
        <dbReference type="ARBA" id="ARBA00004370"/>
    </source>
</evidence>
<feature type="compositionally biased region" description="Basic and acidic residues" evidence="8">
    <location>
        <begin position="1"/>
        <end position="10"/>
    </location>
</feature>
<organism evidence="12 13">
    <name type="scientific">Porites evermanni</name>
    <dbReference type="NCBI Taxonomy" id="104178"/>
    <lineage>
        <taxon>Eukaryota</taxon>
        <taxon>Metazoa</taxon>
        <taxon>Cnidaria</taxon>
        <taxon>Anthozoa</taxon>
        <taxon>Hexacorallia</taxon>
        <taxon>Scleractinia</taxon>
        <taxon>Fungiina</taxon>
        <taxon>Poritidae</taxon>
        <taxon>Porites</taxon>
    </lineage>
</organism>
<evidence type="ECO:0000256" key="4">
    <source>
        <dbReference type="ARBA" id="ARBA00022741"/>
    </source>
</evidence>
<dbReference type="InterPro" id="IPR027417">
    <property type="entry name" value="P-loop_NTPase"/>
</dbReference>
<keyword evidence="6 9" id="KW-1133">Transmembrane helix</keyword>
<dbReference type="EMBL" id="CALNXI010000413">
    <property type="protein sequence ID" value="CAH3026626.1"/>
    <property type="molecule type" value="Genomic_DNA"/>
</dbReference>
<feature type="transmembrane region" description="Helical" evidence="9">
    <location>
        <begin position="911"/>
        <end position="931"/>
    </location>
</feature>
<evidence type="ECO:0000256" key="7">
    <source>
        <dbReference type="ARBA" id="ARBA00023136"/>
    </source>
</evidence>
<accession>A0ABN8MFC6</accession>
<dbReference type="PROSITE" id="PS00211">
    <property type="entry name" value="ABC_TRANSPORTER_1"/>
    <property type="match status" value="2"/>
</dbReference>
<evidence type="ECO:0000256" key="9">
    <source>
        <dbReference type="SAM" id="Phobius"/>
    </source>
</evidence>
<comment type="subcellular location">
    <subcellularLocation>
        <location evidence="1">Membrane</location>
    </subcellularLocation>
</comment>
<feature type="transmembrane region" description="Helical" evidence="9">
    <location>
        <begin position="1051"/>
        <end position="1079"/>
    </location>
</feature>
<dbReference type="CDD" id="cd03250">
    <property type="entry name" value="ABCC_MRP_domain1"/>
    <property type="match status" value="1"/>
</dbReference>
<feature type="transmembrane region" description="Helical" evidence="9">
    <location>
        <begin position="435"/>
        <end position="457"/>
    </location>
</feature>
<evidence type="ECO:0000256" key="6">
    <source>
        <dbReference type="ARBA" id="ARBA00022989"/>
    </source>
</evidence>
<dbReference type="SUPFAM" id="SSF52540">
    <property type="entry name" value="P-loop containing nucleoside triphosphate hydrolases"/>
    <property type="match status" value="2"/>
</dbReference>
<dbReference type="InterPro" id="IPR003593">
    <property type="entry name" value="AAA+_ATPase"/>
</dbReference>
<protein>
    <recommendedName>
        <fullName evidence="14">Multidrug resistance-associated protein 5</fullName>
    </recommendedName>
</protein>
<feature type="domain" description="ABC transmembrane type-1" evidence="11">
    <location>
        <begin position="915"/>
        <end position="1206"/>
    </location>
</feature>
<feature type="compositionally biased region" description="Basic residues" evidence="8">
    <location>
        <begin position="850"/>
        <end position="861"/>
    </location>
</feature>
<feature type="transmembrane region" description="Helical" evidence="9">
    <location>
        <begin position="1149"/>
        <end position="1171"/>
    </location>
</feature>
<dbReference type="Pfam" id="PF00664">
    <property type="entry name" value="ABC_membrane"/>
    <property type="match status" value="2"/>
</dbReference>
<evidence type="ECO:0000256" key="5">
    <source>
        <dbReference type="ARBA" id="ARBA00022840"/>
    </source>
</evidence>
<keyword evidence="5" id="KW-0067">ATP-binding</keyword>
<feature type="transmembrane region" description="Helical" evidence="9">
    <location>
        <begin position="964"/>
        <end position="988"/>
    </location>
</feature>
<dbReference type="Proteomes" id="UP001159427">
    <property type="component" value="Unassembled WGS sequence"/>
</dbReference>
<sequence>MDSDESHVEIAYESQDGESQERSQDGEFPSVSFSEKEEVQCDVEPVRLVSIRPLVDTNDHSDSSNSVVEQPSRQTARDLSKYNWKHFLPITRRDPSKPAIDEAGFLSLMFMSWATPAITKSFKRTLQLDDFDKLSPYESAEVNFSRGTRLWNEQVSKLGLHQANMSKVLWRAVRTRIFFAMLFFILSQLISFLGPAIFVRRILEYVEEKDSLSQIEGIGWVIGLFLAEVTRSLLLCLSFFTNIRTAARARAMVLTMVYSKVTTLRNVGDKSIGEFVNLCASDAERVSQGVIFSSFVLAFPVIIVCTTIYTILYIGPSALIGCGLFALFFPVQAIIGRVAGRFRSKVVAISDRRVRMMSEILNCIKLIKMYAWEKPFAKAVIAIRRAERKALVKGSFLQGLNMAVALIIPTMATVGTFCVHVAAGKDLSTSQAFTVTTIFSVILFSLAVLPFGIRGIAEARIALKRVQSLMVMEELEPFVEKPSDPLVSVSISEATFAWDKVKPRAENKGKGGFGARNGSKQDDVTSADTQLIEAKHTASKRKENGQKGGAGQGRRGPTPLEVKTMLEPALFDIDLTVHKKTLVGICGSVGSGKSSLLQALLGQMRVQKGNVMLGGSTAYAAQQAWIMNATVRDNILLGKPYHEARYNAACFACSLEQDLKILPSGDQTEIGERGINLSGGQKQRISLARALYADKDIYLLDDPLSAVDAHVGLHIFKHCIKGSLRNKTVLFATHQLQYLSQCDIVLYMKNGKIAERGTYEELIRNNGEFATLIGMFIREVEEELFDEDIGEFLHCGDRQRGDVALSSLSADDITKLFERQISASSRGRGLRSSSSEGNLEPFKLNDRVSSRRLRASSKQRRLSGGIESEARKEEEEKKKKEAGRLTQAEDRAEGAVTFQTYKTYMKSGGGYCVYLFLILFTALCLCGMTFIDTWLGIWLNAAAAQNLTTPERSGIMANNSSNSFYMFIYVVSSLAFFIAVLMKTYFFVHLTLKSSSQLHDKVFERVSRASMAFFDTTPTGRILNRFSKDLDEIDIQLPFNLEASAQNVIRILISVAVIAVVFPWFLIGLFPLFILFLLITRVFNRSVRQLKRMDGVTRSPLYSHLSATVQGLSTLHAYNKMADFNEVFKKYLDLNTRPFFMFYCSNRWLAVRLDMLTVCIVTLAAFMVVLIKGTLPPAFLGLVLTYSLKMTMLLQFTVRQVAETEARFTSVERISYYIQSVPSEAALEIPEKKPPSNWPSFGAIQLSGIKMRYRDGLPLVLHNVSCEIKGCEKIGIVGRTGSGKSSLGVLLWRLVEPEEGSMYIDNVDITQIGLEDLRSRISIIPQDPVLFVGTVRYNLDPFKQHSDKELWKALEKAHLREMVDSLPAQLLAPVTENGENFSVGERQLICMARALLRHSKILLLDEATAAIDSETDAKIQDTIRESFKDCTLLTIAHRLNTVMDSDRIIVMDEGKIVEFDSPSTLLANPDSAFSKLVQATEIEAEDHYLVE</sequence>
<dbReference type="InterPro" id="IPR050173">
    <property type="entry name" value="ABC_transporter_C-like"/>
</dbReference>
<gene>
    <name evidence="12" type="ORF">PEVE_00029533</name>
</gene>
<feature type="transmembrane region" description="Helical" evidence="9">
    <location>
        <begin position="403"/>
        <end position="423"/>
    </location>
</feature>
<dbReference type="InterPro" id="IPR003439">
    <property type="entry name" value="ABC_transporter-like_ATP-bd"/>
</dbReference>
<dbReference type="SUPFAM" id="SSF90123">
    <property type="entry name" value="ABC transporter transmembrane region"/>
    <property type="match status" value="2"/>
</dbReference>
<dbReference type="CDD" id="cd18592">
    <property type="entry name" value="ABC_6TM_MRP5_8_9_D1"/>
    <property type="match status" value="1"/>
</dbReference>
<evidence type="ECO:0008006" key="14">
    <source>
        <dbReference type="Google" id="ProtNLM"/>
    </source>
</evidence>
<dbReference type="CDD" id="cd03244">
    <property type="entry name" value="ABCC_MRP_domain2"/>
    <property type="match status" value="1"/>
</dbReference>
<feature type="domain" description="ABC transporter" evidence="10">
    <location>
        <begin position="554"/>
        <end position="775"/>
    </location>
</feature>
<evidence type="ECO:0000256" key="8">
    <source>
        <dbReference type="SAM" id="MobiDB-lite"/>
    </source>
</evidence>
<dbReference type="CDD" id="cd18599">
    <property type="entry name" value="ABC_6TM_MRP5_8_9_D2"/>
    <property type="match status" value="1"/>
</dbReference>
<name>A0ABN8MFC6_9CNID</name>
<keyword evidence="13" id="KW-1185">Reference proteome</keyword>
<keyword evidence="2" id="KW-0813">Transport</keyword>
<dbReference type="PROSITE" id="PS50893">
    <property type="entry name" value="ABC_TRANSPORTER_2"/>
    <property type="match status" value="2"/>
</dbReference>
<keyword evidence="3 9" id="KW-0812">Transmembrane</keyword>
<dbReference type="Gene3D" id="3.40.50.300">
    <property type="entry name" value="P-loop containing nucleotide triphosphate hydrolases"/>
    <property type="match status" value="2"/>
</dbReference>
<keyword evidence="4" id="KW-0547">Nucleotide-binding</keyword>
<dbReference type="InterPro" id="IPR036640">
    <property type="entry name" value="ABC1_TM_sf"/>
</dbReference>
<dbReference type="Gene3D" id="1.20.1560.10">
    <property type="entry name" value="ABC transporter type 1, transmembrane domain"/>
    <property type="match status" value="2"/>
</dbReference>
<feature type="compositionally biased region" description="Basic and acidic residues" evidence="8">
    <location>
        <begin position="533"/>
        <end position="545"/>
    </location>
</feature>
<feature type="region of interest" description="Disordered" evidence="8">
    <location>
        <begin position="850"/>
        <end position="886"/>
    </location>
</feature>
<proteinExistence type="predicted"/>
<feature type="domain" description="ABC transporter" evidence="10">
    <location>
        <begin position="1244"/>
        <end position="1478"/>
    </location>
</feature>
<dbReference type="Pfam" id="PF00005">
    <property type="entry name" value="ABC_tran"/>
    <property type="match status" value="2"/>
</dbReference>
<feature type="transmembrane region" description="Helical" evidence="9">
    <location>
        <begin position="177"/>
        <end position="198"/>
    </location>
</feature>